<name>A0A7W9S4S1_9HYPH</name>
<accession>A0A7W9S4S1</accession>
<proteinExistence type="predicted"/>
<dbReference type="AlphaFoldDB" id="A0A7W9S4S1"/>
<evidence type="ECO:0000256" key="1">
    <source>
        <dbReference type="SAM" id="MobiDB-lite"/>
    </source>
</evidence>
<dbReference type="RefSeq" id="WP_183832195.1">
    <property type="nucleotide sequence ID" value="NZ_JACHEU010000003.1"/>
</dbReference>
<evidence type="ECO:0000313" key="2">
    <source>
        <dbReference type="EMBL" id="MBB6014015.1"/>
    </source>
</evidence>
<evidence type="ECO:0000313" key="3">
    <source>
        <dbReference type="Proteomes" id="UP000533306"/>
    </source>
</evidence>
<protein>
    <submittedName>
        <fullName evidence="2">Uncharacterized protein</fullName>
    </submittedName>
</protein>
<reference evidence="2 3" key="1">
    <citation type="submission" date="2020-08" db="EMBL/GenBank/DDBJ databases">
        <title>Genomic Encyclopedia of Type Strains, Phase IV (KMG-IV): sequencing the most valuable type-strain genomes for metagenomic binning, comparative biology and taxonomic classification.</title>
        <authorList>
            <person name="Goeker M."/>
        </authorList>
    </citation>
    <scope>NUCLEOTIDE SEQUENCE [LARGE SCALE GENOMIC DNA]</scope>
    <source>
        <strain evidence="2 3">DSM 11099</strain>
    </source>
</reference>
<feature type="compositionally biased region" description="Basic residues" evidence="1">
    <location>
        <begin position="1"/>
        <end position="11"/>
    </location>
</feature>
<sequence>MEPDLHRHHLRRNMEEKTMNGEPGKMHFSVERSLRREAFRMSPAVWNGCAKDDAGCANLAIDNGASHDYMNVLLMPRPAAQGAPA</sequence>
<dbReference type="EMBL" id="JACHEU010000003">
    <property type="protein sequence ID" value="MBB6014015.1"/>
    <property type="molecule type" value="Genomic_DNA"/>
</dbReference>
<organism evidence="2 3">
    <name type="scientific">Aquamicrobium lusatiense</name>
    <dbReference type="NCBI Taxonomy" id="89772"/>
    <lineage>
        <taxon>Bacteria</taxon>
        <taxon>Pseudomonadati</taxon>
        <taxon>Pseudomonadota</taxon>
        <taxon>Alphaproteobacteria</taxon>
        <taxon>Hyphomicrobiales</taxon>
        <taxon>Phyllobacteriaceae</taxon>
        <taxon>Aquamicrobium</taxon>
    </lineage>
</organism>
<comment type="caution">
    <text evidence="2">The sequence shown here is derived from an EMBL/GenBank/DDBJ whole genome shotgun (WGS) entry which is preliminary data.</text>
</comment>
<dbReference type="Proteomes" id="UP000533306">
    <property type="component" value="Unassembled WGS sequence"/>
</dbReference>
<keyword evidence="3" id="KW-1185">Reference proteome</keyword>
<feature type="region of interest" description="Disordered" evidence="1">
    <location>
        <begin position="1"/>
        <end position="26"/>
    </location>
</feature>
<feature type="compositionally biased region" description="Basic and acidic residues" evidence="1">
    <location>
        <begin position="12"/>
        <end position="26"/>
    </location>
</feature>
<gene>
    <name evidence="2" type="ORF">HNR59_003409</name>
</gene>